<dbReference type="EMBL" id="CM042887">
    <property type="protein sequence ID" value="KAI4330991.1"/>
    <property type="molecule type" value="Genomic_DNA"/>
</dbReference>
<accession>A0ACB9N7H6</accession>
<sequence length="672" mass="73985">MPPLCFLLLLLLLLGSVSVHAGSAGKGSLSGPEINVTKRFSFPGFSPVGDPGVLHEVKLLGSAMLSAELGAVQIPDVSEGADLRHLAGRALYSFPVRLLDPVTNTPASFETSFSFQFKNDSSVVPEGDGSSTVGHGGSGLTFIMVPDEFTVGRSGPWLGMLNDACDQRYKAVGIEFDTRHNPQFGDPNDNHIGINLGSIVSAKTINASDLGIYLKDGFRHQARIRYDGEKRWMDIHLGSLGKELTLEPAFSGALDLSEFLEEYMFVGFSASTGNLTQIHNVFSWNFTSTSRAFLRMPSAESCEGKIILPSSTATGFAKRRPTSGFFIFVTVVVLILVVIASLFYLRKHKENKSSKAILVEKIKRPIPPNKPRQFTISEISSATRCFSEDEVLGSDSRGTFYRGKLPNGRQVAVKRFSPEFLNANGLDKRQMMKEINAISHVRHPNLVPVRGWCRHKGEIIVVYEFLPNGGLDKWLFGAGVLPWTRRLKIIKDAAEALSFLHLKKLAHKNMRTSSVLLDLTFRAVLGDFGLVLSGSESKRFEAAVSQAVDVFEFGVFILEVVAGRKRLDPDAPQNQIDLLDFMWRMHEVDEKAKAIDRRMGSFMNAEQAIRAMDIGLLCTLNESKGRPSMDQVTELLSMDVPIPELPLSRPMCLFPYSSTTGLCAGYSCAPLR</sequence>
<keyword evidence="2" id="KW-1185">Reference proteome</keyword>
<name>A0ACB9N7H6_9MYRT</name>
<evidence type="ECO:0000313" key="2">
    <source>
        <dbReference type="Proteomes" id="UP001057402"/>
    </source>
</evidence>
<organism evidence="1 2">
    <name type="scientific">Melastoma candidum</name>
    <dbReference type="NCBI Taxonomy" id="119954"/>
    <lineage>
        <taxon>Eukaryota</taxon>
        <taxon>Viridiplantae</taxon>
        <taxon>Streptophyta</taxon>
        <taxon>Embryophyta</taxon>
        <taxon>Tracheophyta</taxon>
        <taxon>Spermatophyta</taxon>
        <taxon>Magnoliopsida</taxon>
        <taxon>eudicotyledons</taxon>
        <taxon>Gunneridae</taxon>
        <taxon>Pentapetalae</taxon>
        <taxon>rosids</taxon>
        <taxon>malvids</taxon>
        <taxon>Myrtales</taxon>
        <taxon>Melastomataceae</taxon>
        <taxon>Melastomatoideae</taxon>
        <taxon>Melastomateae</taxon>
        <taxon>Melastoma</taxon>
    </lineage>
</organism>
<dbReference type="Proteomes" id="UP001057402">
    <property type="component" value="Chromosome 8"/>
</dbReference>
<gene>
    <name evidence="1" type="ORF">MLD38_029225</name>
</gene>
<evidence type="ECO:0000313" key="1">
    <source>
        <dbReference type="EMBL" id="KAI4330991.1"/>
    </source>
</evidence>
<proteinExistence type="predicted"/>
<reference evidence="2" key="1">
    <citation type="journal article" date="2023" name="Front. Plant Sci.">
        <title>Chromosomal-level genome assembly of Melastoma candidum provides insights into trichome evolution.</title>
        <authorList>
            <person name="Zhong Y."/>
            <person name="Wu W."/>
            <person name="Sun C."/>
            <person name="Zou P."/>
            <person name="Liu Y."/>
            <person name="Dai S."/>
            <person name="Zhou R."/>
        </authorList>
    </citation>
    <scope>NUCLEOTIDE SEQUENCE [LARGE SCALE GENOMIC DNA]</scope>
</reference>
<comment type="caution">
    <text evidence="1">The sequence shown here is derived from an EMBL/GenBank/DDBJ whole genome shotgun (WGS) entry which is preliminary data.</text>
</comment>
<protein>
    <submittedName>
        <fullName evidence="1">Uncharacterized protein</fullName>
    </submittedName>
</protein>